<dbReference type="InterPro" id="IPR035272">
    <property type="entry name" value="DUF5351"/>
</dbReference>
<proteinExistence type="predicted"/>
<keyword evidence="2" id="KW-1185">Reference proteome</keyword>
<evidence type="ECO:0008006" key="3">
    <source>
        <dbReference type="Google" id="ProtNLM"/>
    </source>
</evidence>
<name>C0ZKQ3_BREBN</name>
<dbReference type="Pfam" id="PF17302">
    <property type="entry name" value="DUF5351"/>
    <property type="match status" value="1"/>
</dbReference>
<dbReference type="InterPro" id="IPR036410">
    <property type="entry name" value="HSP_DnaJ_Cys-rich_dom_sf"/>
</dbReference>
<dbReference type="Proteomes" id="UP000001877">
    <property type="component" value="Chromosome"/>
</dbReference>
<accession>C0ZKQ3</accession>
<dbReference type="RefSeq" id="WP_015892991.1">
    <property type="nucleotide sequence ID" value="NC_012491.1"/>
</dbReference>
<dbReference type="STRING" id="358681.BBR47_47530"/>
<reference evidence="1 2" key="1">
    <citation type="submission" date="2005-03" db="EMBL/GenBank/DDBJ databases">
        <title>Brevibacillus brevis strain 47, complete genome.</title>
        <authorList>
            <person name="Hosoyama A."/>
            <person name="Yamada R."/>
            <person name="Hongo Y."/>
            <person name="Terui Y."/>
            <person name="Ankai A."/>
            <person name="Masuyama W."/>
            <person name="Sekiguchi M."/>
            <person name="Takeda T."/>
            <person name="Asano K."/>
            <person name="Ohji S."/>
            <person name="Ichikawa N."/>
            <person name="Narita S."/>
            <person name="Aoki N."/>
            <person name="Miura H."/>
            <person name="Matsushita S."/>
            <person name="Sekigawa T."/>
            <person name="Yamagata H."/>
            <person name="Yoshikawa H."/>
            <person name="Udaka S."/>
            <person name="Tanikawa S."/>
            <person name="Fujita N."/>
        </authorList>
    </citation>
    <scope>NUCLEOTIDE SEQUENCE [LARGE SCALE GENOMIC DNA]</scope>
    <source>
        <strain evidence="2">47 / JCM 6285 / NBRC 100599</strain>
    </source>
</reference>
<evidence type="ECO:0000313" key="1">
    <source>
        <dbReference type="EMBL" id="BAH45730.1"/>
    </source>
</evidence>
<gene>
    <name evidence="1" type="ordered locus">BBR47_47530</name>
</gene>
<protein>
    <recommendedName>
        <fullName evidence="3">YuiA family protein</fullName>
    </recommendedName>
</protein>
<evidence type="ECO:0000313" key="2">
    <source>
        <dbReference type="Proteomes" id="UP000001877"/>
    </source>
</evidence>
<dbReference type="AlphaFoldDB" id="C0ZKQ3"/>
<dbReference type="SUPFAM" id="SSF57938">
    <property type="entry name" value="DnaJ/Hsp40 cysteine-rich domain"/>
    <property type="match status" value="1"/>
</dbReference>
<dbReference type="Gene3D" id="6.20.20.10">
    <property type="match status" value="1"/>
</dbReference>
<dbReference type="HOGENOM" id="CLU_3180994_0_0_9"/>
<dbReference type="EMBL" id="AP008955">
    <property type="protein sequence ID" value="BAH45730.1"/>
    <property type="molecule type" value="Genomic_DNA"/>
</dbReference>
<organism evidence="1 2">
    <name type="scientific">Brevibacillus brevis (strain 47 / JCM 6285 / NBRC 100599)</name>
    <dbReference type="NCBI Taxonomy" id="358681"/>
    <lineage>
        <taxon>Bacteria</taxon>
        <taxon>Bacillati</taxon>
        <taxon>Bacillota</taxon>
        <taxon>Bacilli</taxon>
        <taxon>Bacillales</taxon>
        <taxon>Paenibacillaceae</taxon>
        <taxon>Brevibacillus</taxon>
    </lineage>
</organism>
<sequence length="54" mass="5897">MPKGELNMRQKQEQCPYCHGQGYFQLLLGGSENCPNCDGAGTQEAQKEAVSSHP</sequence>
<dbReference type="KEGG" id="bbe:BBR47_47530"/>